<dbReference type="RefSeq" id="WP_091038152.1">
    <property type="nucleotide sequence ID" value="NZ_FNAD01000011.1"/>
</dbReference>
<evidence type="ECO:0000313" key="1">
    <source>
        <dbReference type="EMBL" id="SDE02691.1"/>
    </source>
</evidence>
<evidence type="ECO:0000313" key="2">
    <source>
        <dbReference type="Proteomes" id="UP000198949"/>
    </source>
</evidence>
<name>A0A1G6ZJK7_9ACTN</name>
<proteinExistence type="predicted"/>
<evidence type="ECO:0008006" key="3">
    <source>
        <dbReference type="Google" id="ProtNLM"/>
    </source>
</evidence>
<dbReference type="STRING" id="58114.SAMN05216270_11140"/>
<keyword evidence="2" id="KW-1185">Reference proteome</keyword>
<organism evidence="1 2">
    <name type="scientific">Glycomyces harbinensis</name>
    <dbReference type="NCBI Taxonomy" id="58114"/>
    <lineage>
        <taxon>Bacteria</taxon>
        <taxon>Bacillati</taxon>
        <taxon>Actinomycetota</taxon>
        <taxon>Actinomycetes</taxon>
        <taxon>Glycomycetales</taxon>
        <taxon>Glycomycetaceae</taxon>
        <taxon>Glycomyces</taxon>
    </lineage>
</organism>
<dbReference type="OrthoDB" id="6434357at2"/>
<dbReference type="EMBL" id="FNAD01000011">
    <property type="protein sequence ID" value="SDE02691.1"/>
    <property type="molecule type" value="Genomic_DNA"/>
</dbReference>
<dbReference type="Gene3D" id="1.10.1200.10">
    <property type="entry name" value="ACP-like"/>
    <property type="match status" value="1"/>
</dbReference>
<protein>
    <recommendedName>
        <fullName evidence="3">Phosphopantetheine attachment site</fullName>
    </recommendedName>
</protein>
<accession>A0A1G6ZJK7</accession>
<gene>
    <name evidence="1" type="ORF">SAMN05216270_11140</name>
</gene>
<reference evidence="2" key="1">
    <citation type="submission" date="2016-10" db="EMBL/GenBank/DDBJ databases">
        <authorList>
            <person name="Varghese N."/>
            <person name="Submissions S."/>
        </authorList>
    </citation>
    <scope>NUCLEOTIDE SEQUENCE [LARGE SCALE GENOMIC DNA]</scope>
    <source>
        <strain evidence="2">CGMCC 4.3516</strain>
    </source>
</reference>
<sequence length="87" mass="9572">MPADLDTLAREQLAQVLRDRPDPATLDAGEDLAETYGLTSLNKVLFLTSLCRAADVGLERFTEDDLARMRTLGDVVEAMRPHADQKG</sequence>
<dbReference type="AlphaFoldDB" id="A0A1G6ZJK7"/>
<dbReference type="InterPro" id="IPR036736">
    <property type="entry name" value="ACP-like_sf"/>
</dbReference>
<dbReference type="Proteomes" id="UP000198949">
    <property type="component" value="Unassembled WGS sequence"/>
</dbReference>
<dbReference type="SUPFAM" id="SSF47336">
    <property type="entry name" value="ACP-like"/>
    <property type="match status" value="1"/>
</dbReference>